<dbReference type="InterPro" id="IPR036890">
    <property type="entry name" value="HATPase_C_sf"/>
</dbReference>
<evidence type="ECO:0000259" key="8">
    <source>
        <dbReference type="PROSITE" id="PS50110"/>
    </source>
</evidence>
<keyword evidence="5" id="KW-0902">Two-component regulatory system</keyword>
<evidence type="ECO:0000256" key="2">
    <source>
        <dbReference type="ARBA" id="ARBA00012438"/>
    </source>
</evidence>
<evidence type="ECO:0000256" key="5">
    <source>
        <dbReference type="ARBA" id="ARBA00023012"/>
    </source>
</evidence>
<keyword evidence="4 9" id="KW-0808">Transferase</keyword>
<name>A0A1U7I775_9CYAN</name>
<evidence type="ECO:0000256" key="6">
    <source>
        <dbReference type="PROSITE-ProRule" id="PRU00169"/>
    </source>
</evidence>
<dbReference type="SUPFAM" id="SSF55874">
    <property type="entry name" value="ATPase domain of HSP90 chaperone/DNA topoisomerase II/histidine kinase"/>
    <property type="match status" value="1"/>
</dbReference>
<dbReference type="InterPro" id="IPR003661">
    <property type="entry name" value="HisK_dim/P_dom"/>
</dbReference>
<dbReference type="EC" id="2.7.13.3" evidence="2"/>
<dbReference type="Gene3D" id="1.10.287.130">
    <property type="match status" value="1"/>
</dbReference>
<keyword evidence="4 9" id="KW-0418">Kinase</keyword>
<keyword evidence="3 6" id="KW-0597">Phosphoprotein</keyword>
<dbReference type="PANTHER" id="PTHR43065">
    <property type="entry name" value="SENSOR HISTIDINE KINASE"/>
    <property type="match status" value="1"/>
</dbReference>
<dbReference type="STRING" id="454136.NIES2119_27080"/>
<dbReference type="OrthoDB" id="569699at2"/>
<dbReference type="InterPro" id="IPR001789">
    <property type="entry name" value="Sig_transdc_resp-reg_receiver"/>
</dbReference>
<comment type="catalytic activity">
    <reaction evidence="1">
        <text>ATP + protein L-histidine = ADP + protein N-phospho-L-histidine.</text>
        <dbReference type="EC" id="2.7.13.3"/>
    </reaction>
</comment>
<dbReference type="Gene3D" id="3.30.565.10">
    <property type="entry name" value="Histidine kinase-like ATPase, C-terminal domain"/>
    <property type="match status" value="1"/>
</dbReference>
<dbReference type="InterPro" id="IPR005467">
    <property type="entry name" value="His_kinase_dom"/>
</dbReference>
<accession>A0A1U7I775</accession>
<evidence type="ECO:0000256" key="4">
    <source>
        <dbReference type="ARBA" id="ARBA00022777"/>
    </source>
</evidence>
<comment type="caution">
    <text evidence="9">The sequence shown here is derived from an EMBL/GenBank/DDBJ whole genome shotgun (WGS) entry which is preliminary data.</text>
</comment>
<dbReference type="Proteomes" id="UP000185860">
    <property type="component" value="Unassembled WGS sequence"/>
</dbReference>
<evidence type="ECO:0000313" key="9">
    <source>
        <dbReference type="EMBL" id="OKH32172.1"/>
    </source>
</evidence>
<dbReference type="RefSeq" id="WP_073596604.1">
    <property type="nucleotide sequence ID" value="NZ_MRCE01000042.1"/>
</dbReference>
<dbReference type="InterPro" id="IPR003594">
    <property type="entry name" value="HATPase_dom"/>
</dbReference>
<protein>
    <recommendedName>
        <fullName evidence="2">histidine kinase</fullName>
        <ecNumber evidence="2">2.7.13.3</ecNumber>
    </recommendedName>
</protein>
<dbReference type="PROSITE" id="PS50109">
    <property type="entry name" value="HIS_KIN"/>
    <property type="match status" value="1"/>
</dbReference>
<organism evidence="9 10">
    <name type="scientific">[Phormidium ambiguum] IAM M-71</name>
    <dbReference type="NCBI Taxonomy" id="454136"/>
    <lineage>
        <taxon>Bacteria</taxon>
        <taxon>Bacillati</taxon>
        <taxon>Cyanobacteriota</taxon>
        <taxon>Cyanophyceae</taxon>
        <taxon>Oscillatoriophycideae</taxon>
        <taxon>Aerosakkonematales</taxon>
        <taxon>Aerosakkonemataceae</taxon>
        <taxon>Floridanema</taxon>
    </lineage>
</organism>
<dbReference type="SUPFAM" id="SSF52172">
    <property type="entry name" value="CheY-like"/>
    <property type="match status" value="1"/>
</dbReference>
<dbReference type="SUPFAM" id="SSF47384">
    <property type="entry name" value="Homodimeric domain of signal transducing histidine kinase"/>
    <property type="match status" value="1"/>
</dbReference>
<dbReference type="GO" id="GO:0000155">
    <property type="term" value="F:phosphorelay sensor kinase activity"/>
    <property type="evidence" value="ECO:0007669"/>
    <property type="project" value="InterPro"/>
</dbReference>
<dbReference type="PANTHER" id="PTHR43065:SF50">
    <property type="entry name" value="HISTIDINE KINASE"/>
    <property type="match status" value="1"/>
</dbReference>
<dbReference type="AlphaFoldDB" id="A0A1U7I775"/>
<dbReference type="InterPro" id="IPR011006">
    <property type="entry name" value="CheY-like_superfamily"/>
</dbReference>
<dbReference type="Gene3D" id="3.40.50.2300">
    <property type="match status" value="1"/>
</dbReference>
<evidence type="ECO:0000313" key="10">
    <source>
        <dbReference type="Proteomes" id="UP000185860"/>
    </source>
</evidence>
<dbReference type="EMBL" id="MRCE01000042">
    <property type="protein sequence ID" value="OKH32172.1"/>
    <property type="molecule type" value="Genomic_DNA"/>
</dbReference>
<dbReference type="CDD" id="cd00082">
    <property type="entry name" value="HisKA"/>
    <property type="match status" value="1"/>
</dbReference>
<dbReference type="SMART" id="SM00387">
    <property type="entry name" value="HATPase_c"/>
    <property type="match status" value="1"/>
</dbReference>
<proteinExistence type="predicted"/>
<dbReference type="SMART" id="SM00448">
    <property type="entry name" value="REC"/>
    <property type="match status" value="1"/>
</dbReference>
<dbReference type="PROSITE" id="PS50110">
    <property type="entry name" value="RESPONSE_REGULATORY"/>
    <property type="match status" value="1"/>
</dbReference>
<evidence type="ECO:0000256" key="1">
    <source>
        <dbReference type="ARBA" id="ARBA00000085"/>
    </source>
</evidence>
<dbReference type="PRINTS" id="PR00344">
    <property type="entry name" value="BCTRLSENSOR"/>
</dbReference>
<dbReference type="InterPro" id="IPR036097">
    <property type="entry name" value="HisK_dim/P_sf"/>
</dbReference>
<evidence type="ECO:0000256" key="3">
    <source>
        <dbReference type="ARBA" id="ARBA00022553"/>
    </source>
</evidence>
<dbReference type="Pfam" id="PF00072">
    <property type="entry name" value="Response_reg"/>
    <property type="match status" value="1"/>
</dbReference>
<sequence>MTAKILVVDDELPIERLICQQFRKKIRSKELEFVFAHNGLEALDKLKEDSQIDMVLTDINMPEMDGLTLLEKLKELELNVKAVVVTAYSDMENIRKAMNHDAFDFLMKPINFDDLELTINRTLDTVRQIKETQYQLQQIQTQLIQKEKMSALGQLVAGVAHEINNPVNFVAGNLTHARDYIEMMLHLLELYQQYYPEPLPQIKNEIEAIDLKYLMEDLPQLISSMHLGVERIHQLSVALKTFSRADTSNKIPFNIHEGLDSTLLILRHRLKACSGHPAIAITKEYEKIPQVHCYPGPLNQVFMNLLANAIDAIDELTHQGKPNEQPTIKIHTELVEEGWVEIRISDNGLGMTEEVKQHLFQPMFTTKPCGKGTGLGLSICHQIIYEKHLGSLTYASELGKGTEFTIRIPVGG</sequence>
<reference evidence="9 10" key="1">
    <citation type="submission" date="2016-11" db="EMBL/GenBank/DDBJ databases">
        <title>Draft Genome Sequences of Nine Cyanobacterial Strains from Diverse Habitats.</title>
        <authorList>
            <person name="Zhu T."/>
            <person name="Hou S."/>
            <person name="Lu X."/>
            <person name="Hess W.R."/>
        </authorList>
    </citation>
    <scope>NUCLEOTIDE SEQUENCE [LARGE SCALE GENOMIC DNA]</scope>
    <source>
        <strain evidence="9 10">IAM M-71</strain>
    </source>
</reference>
<dbReference type="InterPro" id="IPR004358">
    <property type="entry name" value="Sig_transdc_His_kin-like_C"/>
</dbReference>
<dbReference type="Pfam" id="PF02518">
    <property type="entry name" value="HATPase_c"/>
    <property type="match status" value="1"/>
</dbReference>
<feature type="domain" description="Histidine kinase" evidence="7">
    <location>
        <begin position="158"/>
        <end position="412"/>
    </location>
</feature>
<feature type="modified residue" description="4-aspartylphosphate" evidence="6">
    <location>
        <position position="58"/>
    </location>
</feature>
<gene>
    <name evidence="9" type="ORF">NIES2119_27080</name>
</gene>
<feature type="domain" description="Response regulatory" evidence="8">
    <location>
        <begin position="4"/>
        <end position="123"/>
    </location>
</feature>
<evidence type="ECO:0000259" key="7">
    <source>
        <dbReference type="PROSITE" id="PS50109"/>
    </source>
</evidence>